<evidence type="ECO:0000313" key="11">
    <source>
        <dbReference type="Proteomes" id="UP000000872"/>
    </source>
</evidence>
<dbReference type="OrthoDB" id="14210at10239"/>
<organismHost>
    <name type="scientific">Amsacta</name>
    <dbReference type="NCBI Taxonomy" id="340055"/>
</organismHost>
<dbReference type="EC" id="3.1.3.16" evidence="3"/>
<dbReference type="Pfam" id="PF00481">
    <property type="entry name" value="PP2C"/>
    <property type="match status" value="1"/>
</dbReference>
<dbReference type="Proteomes" id="UP000000872">
    <property type="component" value="Segment"/>
</dbReference>
<dbReference type="InterPro" id="IPR001932">
    <property type="entry name" value="PPM-type_phosphatase-like_dom"/>
</dbReference>
<keyword evidence="8" id="KW-0464">Manganese</keyword>
<evidence type="ECO:0000256" key="5">
    <source>
        <dbReference type="ARBA" id="ARBA00022801"/>
    </source>
</evidence>
<dbReference type="GO" id="GO:0004722">
    <property type="term" value="F:protein serine/threonine phosphatase activity"/>
    <property type="evidence" value="ECO:0007669"/>
    <property type="project" value="UniProtKB-EC"/>
</dbReference>
<keyword evidence="6" id="KW-0460">Magnesium</keyword>
<evidence type="ECO:0000313" key="10">
    <source>
        <dbReference type="EMBL" id="AAG02940.1"/>
    </source>
</evidence>
<evidence type="ECO:0000256" key="8">
    <source>
        <dbReference type="ARBA" id="ARBA00023211"/>
    </source>
</evidence>
<organism evidence="10 11">
    <name type="scientific">Amsacta moorei entomopoxvirus</name>
    <name type="common">AmEPV</name>
    <dbReference type="NCBI Taxonomy" id="28321"/>
    <lineage>
        <taxon>Viruses</taxon>
        <taxon>Varidnaviria</taxon>
        <taxon>Bamfordvirae</taxon>
        <taxon>Nucleocytoviricota</taxon>
        <taxon>Pokkesviricetes</taxon>
        <taxon>Chitovirales</taxon>
        <taxon>Poxviridae</taxon>
        <taxon>Entomopoxvirinae</taxon>
        <taxon>Betaentomopoxvirus</taxon>
    </lineage>
</organism>
<keyword evidence="11" id="KW-1185">Reference proteome</keyword>
<dbReference type="InterPro" id="IPR036457">
    <property type="entry name" value="PPM-type-like_dom_sf"/>
</dbReference>
<comment type="cofactor">
    <cofactor evidence="1">
        <name>Mn(2+)</name>
        <dbReference type="ChEBI" id="CHEBI:29035"/>
    </cofactor>
</comment>
<keyword evidence="4" id="KW-0479">Metal-binding</keyword>
<dbReference type="SUPFAM" id="SSF81606">
    <property type="entry name" value="PP2C-like"/>
    <property type="match status" value="1"/>
</dbReference>
<evidence type="ECO:0000256" key="3">
    <source>
        <dbReference type="ARBA" id="ARBA00013081"/>
    </source>
</evidence>
<dbReference type="EMBL" id="AF250284">
    <property type="protein sequence ID" value="AAG02940.1"/>
    <property type="molecule type" value="Genomic_DNA"/>
</dbReference>
<keyword evidence="7" id="KW-0904">Protein phosphatase</keyword>
<dbReference type="GeneID" id="1494824"/>
<name>Q9EMH2_AMEPV</name>
<dbReference type="PROSITE" id="PS51746">
    <property type="entry name" value="PPM_2"/>
    <property type="match status" value="1"/>
</dbReference>
<evidence type="ECO:0000256" key="4">
    <source>
        <dbReference type="ARBA" id="ARBA00022723"/>
    </source>
</evidence>
<reference evidence="10 11" key="1">
    <citation type="journal article" date="2000" name="Virology">
        <title>Complete genomic sequence of the Amsacta moorei entomopoxvirus: analysis and comparison with other poxviruses.</title>
        <authorList>
            <person name="Bawden A.L."/>
            <person name="Glassberg K.J."/>
            <person name="Diggans J."/>
            <person name="Shaw R."/>
            <person name="Farmerie W."/>
            <person name="Moyer R.W."/>
        </authorList>
    </citation>
    <scope>NUCLEOTIDE SEQUENCE [LARGE SCALE GENOMIC DNA]</scope>
</reference>
<sequence length="237" mass="27728">MENYDFKIDKYTHIGNRSYNDDYIFIKKNINYIMFVIIDGHGGSECSKIFIKLFNKNFNPKPYVDIGLYIKNLFIKINKTILNNKITSGACVSGIYIDNNKTIIFQLGDTKIYLYNNNKLTYETIQHDISNKYERNKFFKDFIYSDIPRLFGKLTVTRAIGNFDLNIKYIPKIDYISNNSYNKIILCTDGVYKKININIDDTAKENINKCLKNPPNDNMTMMIINLSNILHLINKNI</sequence>
<evidence type="ECO:0000259" key="9">
    <source>
        <dbReference type="PROSITE" id="PS51746"/>
    </source>
</evidence>
<protein>
    <recommendedName>
        <fullName evidence="3">protein-serine/threonine phosphatase</fullName>
        <ecNumber evidence="3">3.1.3.16</ecNumber>
    </recommendedName>
</protein>
<evidence type="ECO:0000256" key="6">
    <source>
        <dbReference type="ARBA" id="ARBA00022842"/>
    </source>
</evidence>
<gene>
    <name evidence="10" type="primary">AMV234</name>
</gene>
<comment type="similarity">
    <text evidence="2">Belongs to the PP2C family.</text>
</comment>
<dbReference type="KEGG" id="vg:1494824"/>
<feature type="domain" description="PPM-type phosphatase" evidence="9">
    <location>
        <begin position="7"/>
        <end position="226"/>
    </location>
</feature>
<evidence type="ECO:0000256" key="2">
    <source>
        <dbReference type="ARBA" id="ARBA00006702"/>
    </source>
</evidence>
<dbReference type="GO" id="GO:0046872">
    <property type="term" value="F:metal ion binding"/>
    <property type="evidence" value="ECO:0007669"/>
    <property type="project" value="UniProtKB-KW"/>
</dbReference>
<evidence type="ECO:0000256" key="1">
    <source>
        <dbReference type="ARBA" id="ARBA00001936"/>
    </source>
</evidence>
<dbReference type="RefSeq" id="NP_065016.1">
    <property type="nucleotide sequence ID" value="NC_002520.1"/>
</dbReference>
<dbReference type="Gene3D" id="3.60.40.10">
    <property type="entry name" value="PPM-type phosphatase domain"/>
    <property type="match status" value="1"/>
</dbReference>
<dbReference type="CDD" id="cd00143">
    <property type="entry name" value="PP2Cc"/>
    <property type="match status" value="1"/>
</dbReference>
<dbReference type="PANTHER" id="PTHR13832">
    <property type="entry name" value="PROTEIN PHOSPHATASE 2C"/>
    <property type="match status" value="1"/>
</dbReference>
<dbReference type="PANTHER" id="PTHR13832:SF803">
    <property type="entry name" value="PROTEIN PHOSPHATASE 1G"/>
    <property type="match status" value="1"/>
</dbReference>
<dbReference type="SMART" id="SM00332">
    <property type="entry name" value="PP2Cc"/>
    <property type="match status" value="1"/>
</dbReference>
<keyword evidence="5" id="KW-0378">Hydrolase</keyword>
<evidence type="ECO:0000256" key="7">
    <source>
        <dbReference type="ARBA" id="ARBA00022912"/>
    </source>
</evidence>
<dbReference type="InterPro" id="IPR015655">
    <property type="entry name" value="PP2C"/>
</dbReference>
<proteinExistence type="inferred from homology"/>
<accession>Q9EMH2</accession>